<evidence type="ECO:0000256" key="8">
    <source>
        <dbReference type="ARBA" id="ARBA00022723"/>
    </source>
</evidence>
<keyword evidence="7" id="KW-0997">Cell inner membrane</keyword>
<dbReference type="CDD" id="cd01129">
    <property type="entry name" value="PulE-GspE-like"/>
    <property type="match status" value="1"/>
</dbReference>
<evidence type="ECO:0000256" key="12">
    <source>
        <dbReference type="ARBA" id="ARBA00022927"/>
    </source>
</evidence>
<protein>
    <recommendedName>
        <fullName evidence="16">Type II secretion system protein E</fullName>
        <shortName evidence="16">T2SS protein E</shortName>
    </recommendedName>
    <alternativeName>
        <fullName evidence="16">Type II traffic warden ATPase</fullName>
    </alternativeName>
</protein>
<evidence type="ECO:0000313" key="18">
    <source>
        <dbReference type="EMBL" id="SER44247.1"/>
    </source>
</evidence>
<dbReference type="Pfam" id="PF22341">
    <property type="entry name" value="GSPE_N1E"/>
    <property type="match status" value="1"/>
</dbReference>
<dbReference type="FunFam" id="3.30.450.90:FF:000001">
    <property type="entry name" value="Type II secretion system ATPase GspE"/>
    <property type="match status" value="1"/>
</dbReference>
<dbReference type="PANTHER" id="PTHR30258">
    <property type="entry name" value="TYPE II SECRETION SYSTEM PROTEIN GSPE-RELATED"/>
    <property type="match status" value="1"/>
</dbReference>
<dbReference type="GO" id="GO:0008564">
    <property type="term" value="F:protein-exporting ATPase activity"/>
    <property type="evidence" value="ECO:0007669"/>
    <property type="project" value="UniProtKB-EC"/>
</dbReference>
<dbReference type="Pfam" id="PF00437">
    <property type="entry name" value="T2SSE"/>
    <property type="match status" value="1"/>
</dbReference>
<comment type="similarity">
    <text evidence="4 16">Belongs to the GSP E family.</text>
</comment>
<proteinExistence type="inferred from homology"/>
<keyword evidence="12 16" id="KW-0653">Protein transport</keyword>
<comment type="function">
    <text evidence="2 16">ATPase component of the type II secretion system required for the energy-dependent secretion of extracellular factors such as proteases and toxins from the periplasm. Acts as a molecular motor to provide the energy that is required for assembly of the pseudopilus and the extrusion of substrates generated in the cytoplasm.</text>
</comment>
<evidence type="ECO:0000256" key="10">
    <source>
        <dbReference type="ARBA" id="ARBA00022833"/>
    </source>
</evidence>
<evidence type="ECO:0000256" key="6">
    <source>
        <dbReference type="ARBA" id="ARBA00022475"/>
    </source>
</evidence>
<dbReference type="InterPro" id="IPR037257">
    <property type="entry name" value="T2SS_E_N_sf"/>
</dbReference>
<keyword evidence="6" id="KW-1003">Cell membrane</keyword>
<keyword evidence="5 16" id="KW-0813">Transport</keyword>
<keyword evidence="14" id="KW-0472">Membrane</keyword>
<dbReference type="InterPro" id="IPR013369">
    <property type="entry name" value="T2SS_GspE"/>
</dbReference>
<organism evidence="18 19">
    <name type="scientific">Azotobacter beijerinckii</name>
    <dbReference type="NCBI Taxonomy" id="170623"/>
    <lineage>
        <taxon>Bacteria</taxon>
        <taxon>Pseudomonadati</taxon>
        <taxon>Pseudomonadota</taxon>
        <taxon>Gammaproteobacteria</taxon>
        <taxon>Pseudomonadales</taxon>
        <taxon>Pseudomonadaceae</taxon>
        <taxon>Azotobacter</taxon>
    </lineage>
</organism>
<feature type="domain" description="Bacterial type II secretion system protein E" evidence="17">
    <location>
        <begin position="327"/>
        <end position="341"/>
    </location>
</feature>
<comment type="cofactor">
    <cofactor evidence="1">
        <name>Zn(2+)</name>
        <dbReference type="ChEBI" id="CHEBI:29105"/>
    </cofactor>
</comment>
<dbReference type="EMBL" id="FOFJ01000051">
    <property type="protein sequence ID" value="SER44247.1"/>
    <property type="molecule type" value="Genomic_DNA"/>
</dbReference>
<evidence type="ECO:0000256" key="7">
    <source>
        <dbReference type="ARBA" id="ARBA00022519"/>
    </source>
</evidence>
<dbReference type="GO" id="GO:0005524">
    <property type="term" value="F:ATP binding"/>
    <property type="evidence" value="ECO:0007669"/>
    <property type="project" value="UniProtKB-UniRule"/>
</dbReference>
<dbReference type="GO" id="GO:0005886">
    <property type="term" value="C:plasma membrane"/>
    <property type="evidence" value="ECO:0007669"/>
    <property type="project" value="UniProtKB-SubCell"/>
</dbReference>
<keyword evidence="13" id="KW-1278">Translocase</keyword>
<dbReference type="PROSITE" id="PS00662">
    <property type="entry name" value="T2SP_E"/>
    <property type="match status" value="1"/>
</dbReference>
<evidence type="ECO:0000256" key="4">
    <source>
        <dbReference type="ARBA" id="ARBA00006611"/>
    </source>
</evidence>
<comment type="catalytic activity">
    <reaction evidence="15">
        <text>ATP + H2O + cellular proteinSide 1 = ADP + phosphate + cellular proteinSide 2.</text>
        <dbReference type="EC" id="7.4.2.8"/>
    </reaction>
</comment>
<evidence type="ECO:0000256" key="3">
    <source>
        <dbReference type="ARBA" id="ARBA00004533"/>
    </source>
</evidence>
<dbReference type="NCBIfam" id="TIGR02533">
    <property type="entry name" value="type_II_gspE"/>
    <property type="match status" value="1"/>
</dbReference>
<evidence type="ECO:0000256" key="2">
    <source>
        <dbReference type="ARBA" id="ARBA00003288"/>
    </source>
</evidence>
<dbReference type="SUPFAM" id="SSF160246">
    <property type="entry name" value="EspE N-terminal domain-like"/>
    <property type="match status" value="1"/>
</dbReference>
<evidence type="ECO:0000256" key="14">
    <source>
        <dbReference type="ARBA" id="ARBA00023136"/>
    </source>
</evidence>
<name>A0A1H9P845_9GAMM</name>
<keyword evidence="11 16" id="KW-0067">ATP-binding</keyword>
<comment type="subcellular location">
    <subcellularLocation>
        <location evidence="3 16">Cell inner membrane</location>
    </subcellularLocation>
</comment>
<evidence type="ECO:0000256" key="16">
    <source>
        <dbReference type="RuleBase" id="RU366070"/>
    </source>
</evidence>
<accession>A0A1H9P845</accession>
<keyword evidence="9 16" id="KW-0547">Nucleotide-binding</keyword>
<dbReference type="SUPFAM" id="SSF52540">
    <property type="entry name" value="P-loop containing nucleoside triphosphate hydrolases"/>
    <property type="match status" value="1"/>
</dbReference>
<dbReference type="GO" id="GO:0015628">
    <property type="term" value="P:protein secretion by the type II secretion system"/>
    <property type="evidence" value="ECO:0007669"/>
    <property type="project" value="UniProtKB-UniRule"/>
</dbReference>
<keyword evidence="8" id="KW-0479">Metal-binding</keyword>
<dbReference type="Proteomes" id="UP000199267">
    <property type="component" value="Unassembled WGS sequence"/>
</dbReference>
<dbReference type="GO" id="GO:0016887">
    <property type="term" value="F:ATP hydrolysis activity"/>
    <property type="evidence" value="ECO:0007669"/>
    <property type="project" value="TreeGrafter"/>
</dbReference>
<evidence type="ECO:0000259" key="17">
    <source>
        <dbReference type="PROSITE" id="PS00662"/>
    </source>
</evidence>
<dbReference type="InterPro" id="IPR027417">
    <property type="entry name" value="P-loop_NTPase"/>
</dbReference>
<dbReference type="AlphaFoldDB" id="A0A1H9P845"/>
<sequence>MADSVFPDEEVRADAMPLPQRLPFSFADRYRLVVEPETNRLKCYHIEQTPLEAILEARRFLDAELELVLVLVTTEQLEQRLGELYQQSGQANMQLIGKIDDNDDLFELIDVLPESEDLLATEGDAPIIRLINALLTEAIKEGASDIHIEPYEKRLSVRFRIDGVLREILSPNYKLATLLTSRIKVMAKLDIAEKRVPQDGRTALRIGGRALDVRVSTLPSSYGERVVMRLLDKQTARLSLSDLGMPEGIHRTFERLLLQPNGVILVTGPTGSGKTTTLYAGLGMLNNSSRNILTVEDPVEYAIEGVGQTQVNTRAGMTFAKGLRAMLRQDPDVLMIGEIRDAETAEVAIQASLTGHLVLSTLHTNSAAGAITRLRDIGIDSYLVASSLKGVLAQRLVRRLCQHCREPARITEEEAQWLNKPELAGTDGYLSRGCEQCNQTGYRGRVGIYELAVVDTGLATLINQRAGELEMQQYLGSTMSSLMDEARLLVARGVTSVDEVLRIIRSD</sequence>
<evidence type="ECO:0000256" key="13">
    <source>
        <dbReference type="ARBA" id="ARBA00022967"/>
    </source>
</evidence>
<dbReference type="InterPro" id="IPR001482">
    <property type="entry name" value="T2SS/T4SS_dom"/>
</dbReference>
<evidence type="ECO:0000256" key="11">
    <source>
        <dbReference type="ARBA" id="ARBA00022840"/>
    </source>
</evidence>
<keyword evidence="10" id="KW-0862">Zinc</keyword>
<dbReference type="PANTHER" id="PTHR30258:SF27">
    <property type="entry name" value="BACTERIOPHAGE ADSORPTION PROTEIN B-RELATED"/>
    <property type="match status" value="1"/>
</dbReference>
<dbReference type="Gene3D" id="3.30.450.90">
    <property type="match status" value="1"/>
</dbReference>
<dbReference type="InterPro" id="IPR003593">
    <property type="entry name" value="AAA+_ATPase"/>
</dbReference>
<dbReference type="InterPro" id="IPR054757">
    <property type="entry name" value="GSPE_N1E"/>
</dbReference>
<gene>
    <name evidence="18" type="ORF">SAMN04244573_03629</name>
</gene>
<dbReference type="GO" id="GO:0046872">
    <property type="term" value="F:metal ion binding"/>
    <property type="evidence" value="ECO:0007669"/>
    <property type="project" value="UniProtKB-KW"/>
</dbReference>
<dbReference type="Gene3D" id="3.30.300.160">
    <property type="entry name" value="Type II secretion system, protein E, N-terminal domain"/>
    <property type="match status" value="1"/>
</dbReference>
<evidence type="ECO:0000256" key="15">
    <source>
        <dbReference type="ARBA" id="ARBA00034006"/>
    </source>
</evidence>
<evidence type="ECO:0000256" key="5">
    <source>
        <dbReference type="ARBA" id="ARBA00022448"/>
    </source>
</evidence>
<evidence type="ECO:0000313" key="19">
    <source>
        <dbReference type="Proteomes" id="UP000199267"/>
    </source>
</evidence>
<reference evidence="18 19" key="1">
    <citation type="submission" date="2016-10" db="EMBL/GenBank/DDBJ databases">
        <authorList>
            <person name="de Groot N.N."/>
        </authorList>
    </citation>
    <scope>NUCLEOTIDE SEQUENCE [LARGE SCALE GENOMIC DNA]</scope>
    <source>
        <strain evidence="18 19">DSM 378</strain>
    </source>
</reference>
<dbReference type="SMART" id="SM00382">
    <property type="entry name" value="AAA"/>
    <property type="match status" value="1"/>
</dbReference>
<dbReference type="GO" id="GO:0015627">
    <property type="term" value="C:type II protein secretion system complex"/>
    <property type="evidence" value="ECO:0007669"/>
    <property type="project" value="UniProtKB-UniRule"/>
</dbReference>
<evidence type="ECO:0000256" key="9">
    <source>
        <dbReference type="ARBA" id="ARBA00022741"/>
    </source>
</evidence>
<evidence type="ECO:0000256" key="1">
    <source>
        <dbReference type="ARBA" id="ARBA00001947"/>
    </source>
</evidence>
<dbReference type="Gene3D" id="3.40.50.300">
    <property type="entry name" value="P-loop containing nucleotide triphosphate hydrolases"/>
    <property type="match status" value="1"/>
</dbReference>
<dbReference type="FunFam" id="3.40.50.300:FF:000398">
    <property type="entry name" value="Type IV pilus assembly ATPase PilB"/>
    <property type="match status" value="1"/>
</dbReference>